<dbReference type="SUPFAM" id="SSF56672">
    <property type="entry name" value="DNA/RNA polymerases"/>
    <property type="match status" value="1"/>
</dbReference>
<dbReference type="KEGG" id="vg:80400716"/>
<evidence type="ECO:0000313" key="12">
    <source>
        <dbReference type="Proteomes" id="UP000680190"/>
    </source>
</evidence>
<keyword evidence="2 11" id="KW-0696">RNA-directed RNA polymerase</keyword>
<evidence type="ECO:0000313" key="11">
    <source>
        <dbReference type="EMBL" id="DAD50994.1"/>
    </source>
</evidence>
<dbReference type="EC" id="2.7.7.48" evidence="1"/>
<dbReference type="RefSeq" id="YP_010771088.1">
    <property type="nucleotide sequence ID" value="NC_074482.1"/>
</dbReference>
<evidence type="ECO:0000256" key="7">
    <source>
        <dbReference type="ARBA" id="ARBA00030248"/>
    </source>
</evidence>
<feature type="domain" description="RdRp catalytic" evidence="10">
    <location>
        <begin position="308"/>
        <end position="452"/>
    </location>
</feature>
<evidence type="ECO:0000256" key="1">
    <source>
        <dbReference type="ARBA" id="ARBA00012494"/>
    </source>
</evidence>
<dbReference type="PROSITE" id="PS50522">
    <property type="entry name" value="RDRP_PHAGE"/>
    <property type="match status" value="1"/>
</dbReference>
<feature type="binding site" evidence="9">
    <location>
        <position position="420"/>
    </location>
    <ligand>
        <name>Mg(2+)</name>
        <dbReference type="ChEBI" id="CHEBI:18420"/>
        <label>2</label>
    </ligand>
</feature>
<keyword evidence="4" id="KW-0548">Nucleotidyltransferase</keyword>
<sequence length="603" mass="67880">MKSLTWLLSCMLTDVSVRCGTDTQRDYIRIVARYKHEGLSFLTITLPTFARDFERSLEEGSIGSQRFFSFRKGTDGPLPLLLRGVVSQVFDIGSGRLLDNPSIEAILSVRQVCLMFKKVNIACSQRRVDDAIAKYIECDEDVATLPDYAHEASVASWSLDHEVGSVGAYLWHSLGTRFANAWRANRIVPRHGPGATSERISGNRKYALRSWHTRLQVFFPLDQFALPNADWCGTEAEESIHILEPGAETPVRVVTVPKTLKTPRVIAIEPVCMQYTQQALSEFMMDSLERYWPSKGHVNFRDQSINQQLALKSSKDGSYATLDLSEASDRVSVPLVKLVFKACPDLLEAFLDTRSTTAQMPDGSIRTIKKFASMGSALCFPVEACVFFTLAVVGRLRALNLPAIPSNIKKCVEGVYVYGDDIIVPKDEVKTIIRHLEAFGLKVNADKSFWTGKFRESCGMDAYDGERVTPIYLRELPRDGRSKDGIVSLVSFANQLYKNGWWHTARGVRHVIEDRVGPLPHVSETSPGLGWHSYLGSYSAERWDEKTQVFKVKTYALRPIEHDDPLHGHGALLKFFLSRGKTEGKSDFHKSVRRGDVHVNRRW</sequence>
<accession>A0A8S5L1K7</accession>
<dbReference type="InterPro" id="IPR007096">
    <property type="entry name" value="RNA-dir_Rpol_cat_phage"/>
</dbReference>
<dbReference type="GeneID" id="80400716"/>
<feature type="binding site" evidence="9">
    <location>
        <position position="323"/>
    </location>
    <ligand>
        <name>Mg(2+)</name>
        <dbReference type="ChEBI" id="CHEBI:18420"/>
        <label>2</label>
    </ligand>
</feature>
<feature type="binding site" evidence="9">
    <location>
        <position position="421"/>
    </location>
    <ligand>
        <name>Mg(2+)</name>
        <dbReference type="ChEBI" id="CHEBI:18420"/>
        <label>2</label>
    </ligand>
</feature>
<evidence type="ECO:0000256" key="9">
    <source>
        <dbReference type="PIRSR" id="PIRSR605093-1"/>
    </source>
</evidence>
<organism evidence="11 12">
    <name type="scientific">ssRNA phage SRR6960509_16</name>
    <dbReference type="NCBI Taxonomy" id="2786527"/>
    <lineage>
        <taxon>Viruses</taxon>
        <taxon>Riboviria</taxon>
        <taxon>Orthornavirae</taxon>
        <taxon>Lenarviricota</taxon>
        <taxon>Leviviricetes</taxon>
        <taxon>Timlovirales</taxon>
        <taxon>Steitzviridae</taxon>
        <taxon>Rodtovirus</taxon>
        <taxon>Rodtovirus pelovivens</taxon>
    </lineage>
</organism>
<evidence type="ECO:0000256" key="4">
    <source>
        <dbReference type="ARBA" id="ARBA00022695"/>
    </source>
</evidence>
<comment type="cofactor">
    <cofactor evidence="9">
        <name>Mg(2+)</name>
        <dbReference type="ChEBI" id="CHEBI:18420"/>
    </cofactor>
    <text evidence="9">Binds 2 Mg(2+) per subunit.</text>
</comment>
<keyword evidence="12" id="KW-1185">Reference proteome</keyword>
<dbReference type="Pfam" id="PF03431">
    <property type="entry name" value="RNA_replicase_B"/>
    <property type="match status" value="1"/>
</dbReference>
<keyword evidence="5" id="KW-0547">Nucleotide-binding</keyword>
<keyword evidence="9" id="KW-0479">Metal-binding</keyword>
<name>A0A8S5L1K7_9VIRU</name>
<dbReference type="GO" id="GO:0000166">
    <property type="term" value="F:nucleotide binding"/>
    <property type="evidence" value="ECO:0007669"/>
    <property type="project" value="UniProtKB-KW"/>
</dbReference>
<evidence type="ECO:0000256" key="2">
    <source>
        <dbReference type="ARBA" id="ARBA00022484"/>
    </source>
</evidence>
<gene>
    <name evidence="11" type="primary">SRR6960509_16_3</name>
</gene>
<feature type="non-terminal residue" evidence="11">
    <location>
        <position position="603"/>
    </location>
</feature>
<dbReference type="Proteomes" id="UP000680190">
    <property type="component" value="Segment"/>
</dbReference>
<keyword evidence="9" id="KW-0460">Magnesium</keyword>
<reference evidence="11" key="1">
    <citation type="submission" date="2020-09" db="EMBL/GenBank/DDBJ databases">
        <title>Leviviricetes taxonomy.</title>
        <authorList>
            <person name="Stockdale S.R."/>
            <person name="Callanan J."/>
            <person name="Adriaenssens E.M."/>
            <person name="Kuhn J.H."/>
            <person name="Rumnieks J."/>
            <person name="Shkoporov A."/>
            <person name="Draper L.A."/>
            <person name="Ross P."/>
            <person name="Hill C."/>
        </authorList>
    </citation>
    <scope>NUCLEOTIDE SEQUENCE</scope>
</reference>
<dbReference type="GO" id="GO:0039694">
    <property type="term" value="P:viral RNA genome replication"/>
    <property type="evidence" value="ECO:0007669"/>
    <property type="project" value="InterPro"/>
</dbReference>
<evidence type="ECO:0000256" key="6">
    <source>
        <dbReference type="ARBA" id="ARBA00022953"/>
    </source>
</evidence>
<evidence type="ECO:0000256" key="3">
    <source>
        <dbReference type="ARBA" id="ARBA00022679"/>
    </source>
</evidence>
<dbReference type="GO" id="GO:0046872">
    <property type="term" value="F:metal ion binding"/>
    <property type="evidence" value="ECO:0007669"/>
    <property type="project" value="UniProtKB-KW"/>
</dbReference>
<keyword evidence="6" id="KW-0693">Viral RNA replication</keyword>
<evidence type="ECO:0000256" key="8">
    <source>
        <dbReference type="ARBA" id="ARBA00048744"/>
    </source>
</evidence>
<evidence type="ECO:0000256" key="5">
    <source>
        <dbReference type="ARBA" id="ARBA00022741"/>
    </source>
</evidence>
<proteinExistence type="predicted"/>
<comment type="catalytic activity">
    <reaction evidence="8">
        <text>RNA(n) + a ribonucleoside 5'-triphosphate = RNA(n+1) + diphosphate</text>
        <dbReference type="Rhea" id="RHEA:21248"/>
        <dbReference type="Rhea" id="RHEA-COMP:14527"/>
        <dbReference type="Rhea" id="RHEA-COMP:17342"/>
        <dbReference type="ChEBI" id="CHEBI:33019"/>
        <dbReference type="ChEBI" id="CHEBI:61557"/>
        <dbReference type="ChEBI" id="CHEBI:140395"/>
        <dbReference type="EC" id="2.7.7.48"/>
    </reaction>
</comment>
<evidence type="ECO:0000259" key="10">
    <source>
        <dbReference type="PROSITE" id="PS50522"/>
    </source>
</evidence>
<keyword evidence="3" id="KW-0808">Transferase</keyword>
<protein>
    <recommendedName>
        <fullName evidence="1">RNA-directed RNA polymerase</fullName>
        <ecNumber evidence="1">2.7.7.48</ecNumber>
    </recommendedName>
    <alternativeName>
        <fullName evidence="7">RNA replicase beta chain</fullName>
    </alternativeName>
</protein>
<dbReference type="InterPro" id="IPR043502">
    <property type="entry name" value="DNA/RNA_pol_sf"/>
</dbReference>
<dbReference type="GO" id="GO:0003968">
    <property type="term" value="F:RNA-directed RNA polymerase activity"/>
    <property type="evidence" value="ECO:0007669"/>
    <property type="project" value="UniProtKB-KW"/>
</dbReference>
<dbReference type="InterPro" id="IPR005093">
    <property type="entry name" value="RNArep_beta"/>
</dbReference>
<dbReference type="EMBL" id="BK013686">
    <property type="protein sequence ID" value="DAD50994.1"/>
    <property type="molecule type" value="Genomic_RNA"/>
</dbReference>